<proteinExistence type="predicted"/>
<protein>
    <submittedName>
        <fullName evidence="2">Uncharacterized protein</fullName>
    </submittedName>
</protein>
<feature type="region of interest" description="Disordered" evidence="1">
    <location>
        <begin position="1"/>
        <end position="57"/>
    </location>
</feature>
<dbReference type="EMBL" id="OA566757">
    <property type="protein sequence ID" value="CAD7199394.1"/>
    <property type="molecule type" value="Genomic_DNA"/>
</dbReference>
<evidence type="ECO:0000256" key="1">
    <source>
        <dbReference type="SAM" id="MobiDB-lite"/>
    </source>
</evidence>
<evidence type="ECO:0000313" key="2">
    <source>
        <dbReference type="EMBL" id="CAD7199394.1"/>
    </source>
</evidence>
<dbReference type="AlphaFoldDB" id="A0A7R8Z7N6"/>
<sequence>MQDHNGISEEEGIVETPLNKSRKKKTRPETWKRNIERKARHRPKGFPKMPTCDHRGKSGYKFNQLSMQDIRKIHYKYYKDADLQSKKNFILQHVSVSSAKWSRLPEGSNSRRKVSPTFFLPKQRQDNKENVKVCRSAFLTILQESRNRIQKLCHKYLELGITPPETRGGPRKQVIYEKKRDAVKEFIKTFKPIQKHYSRGRKNNTIRQYLPSELSVNKMWKMYMEANPSKDLQVQYEFFRNTFNENFNIGFDAPYTDKCSTCTRLEYQIANENDNNKKEDLNIEFKGHKIRAERSKTRKLVMVQGEPFYGFECGEPKSLVKKGKAFSNARIPEVPRGVPIKLAKVNDVRYLLVLHYGEQWQDDPKLNFYTKVFLRLDSPQPDEGTDEEDILHDLEIYPEDDHDVVA</sequence>
<dbReference type="PANTHER" id="PTHR10773">
    <property type="entry name" value="DNA-DIRECTED RNA POLYMERASES I, II, AND III SUBUNIT RPABC2"/>
    <property type="match status" value="1"/>
</dbReference>
<organism evidence="2">
    <name type="scientific">Timema douglasi</name>
    <name type="common">Walking stick</name>
    <dbReference type="NCBI Taxonomy" id="61478"/>
    <lineage>
        <taxon>Eukaryota</taxon>
        <taxon>Metazoa</taxon>
        <taxon>Ecdysozoa</taxon>
        <taxon>Arthropoda</taxon>
        <taxon>Hexapoda</taxon>
        <taxon>Insecta</taxon>
        <taxon>Pterygota</taxon>
        <taxon>Neoptera</taxon>
        <taxon>Polyneoptera</taxon>
        <taxon>Phasmatodea</taxon>
        <taxon>Timematodea</taxon>
        <taxon>Timematoidea</taxon>
        <taxon>Timematidae</taxon>
        <taxon>Timema</taxon>
    </lineage>
</organism>
<reference evidence="2" key="1">
    <citation type="submission" date="2020-11" db="EMBL/GenBank/DDBJ databases">
        <authorList>
            <person name="Tran Van P."/>
        </authorList>
    </citation>
    <scope>NUCLEOTIDE SEQUENCE</scope>
</reference>
<accession>A0A7R8Z7N6</accession>
<name>A0A7R8Z7N6_TIMDO</name>
<feature type="compositionally biased region" description="Basic and acidic residues" evidence="1">
    <location>
        <begin position="27"/>
        <end position="37"/>
    </location>
</feature>
<gene>
    <name evidence="2" type="ORF">TDIB3V08_LOCUS5644</name>
</gene>
<dbReference type="PANTHER" id="PTHR10773:SF19">
    <property type="match status" value="1"/>
</dbReference>